<evidence type="ECO:0000313" key="3">
    <source>
        <dbReference type="Proteomes" id="UP000281806"/>
    </source>
</evidence>
<feature type="region of interest" description="Disordered" evidence="1">
    <location>
        <begin position="12"/>
        <end position="37"/>
    </location>
</feature>
<feature type="compositionally biased region" description="Basic residues" evidence="1">
    <location>
        <begin position="12"/>
        <end position="22"/>
    </location>
</feature>
<name>A0A7Z6UH57_PSESF</name>
<comment type="caution">
    <text evidence="2">The sequence shown here is derived from an EMBL/GenBank/DDBJ whole genome shotgun (WGS) entry which is preliminary data.</text>
</comment>
<protein>
    <recommendedName>
        <fullName evidence="4">DUF1534 domain-containing protein</fullName>
    </recommendedName>
</protein>
<sequence>MQFSTLCVAKRTRSVRKGMRRGAPHDSCDDRSHAPTW</sequence>
<organism evidence="2 3">
    <name type="scientific">Pseudomonas syringae pv. actinidiae</name>
    <dbReference type="NCBI Taxonomy" id="103796"/>
    <lineage>
        <taxon>Bacteria</taxon>
        <taxon>Pseudomonadati</taxon>
        <taxon>Pseudomonadota</taxon>
        <taxon>Gammaproteobacteria</taxon>
        <taxon>Pseudomonadales</taxon>
        <taxon>Pseudomonadaceae</taxon>
        <taxon>Pseudomonas</taxon>
        <taxon>Pseudomonas syringae</taxon>
    </lineage>
</organism>
<evidence type="ECO:0000256" key="1">
    <source>
        <dbReference type="SAM" id="MobiDB-lite"/>
    </source>
</evidence>
<reference evidence="2 3" key="1">
    <citation type="submission" date="2018-08" db="EMBL/GenBank/DDBJ databases">
        <title>Recombination of ecologically and evolutionarily significant loci maintains genetic cohesion in the Pseudomonas syringae species complex.</title>
        <authorList>
            <person name="Dillon M."/>
            <person name="Thakur S."/>
            <person name="Almeida R.N.D."/>
            <person name="Weir B.S."/>
            <person name="Guttman D.S."/>
        </authorList>
    </citation>
    <scope>NUCLEOTIDE SEQUENCE [LARGE SCALE GENOMIC DNA]</scope>
    <source>
        <strain evidence="2 3">ICMP 19198</strain>
    </source>
</reference>
<dbReference type="EMBL" id="RBRZ01000108">
    <property type="protein sequence ID" value="RMR54063.1"/>
    <property type="molecule type" value="Genomic_DNA"/>
</dbReference>
<proteinExistence type="predicted"/>
<feature type="compositionally biased region" description="Basic and acidic residues" evidence="1">
    <location>
        <begin position="23"/>
        <end position="37"/>
    </location>
</feature>
<evidence type="ECO:0000313" key="2">
    <source>
        <dbReference type="EMBL" id="RMR54063.1"/>
    </source>
</evidence>
<evidence type="ECO:0008006" key="4">
    <source>
        <dbReference type="Google" id="ProtNLM"/>
    </source>
</evidence>
<gene>
    <name evidence="2" type="ORF">ALP83_101901</name>
</gene>
<dbReference type="AlphaFoldDB" id="A0A7Z6UH57"/>
<accession>A0A7Z6UH57</accession>
<dbReference type="Proteomes" id="UP000281806">
    <property type="component" value="Unassembled WGS sequence"/>
</dbReference>